<accession>A0ABQ0ARX4</accession>
<keyword evidence="2" id="KW-1185">Reference proteome</keyword>
<comment type="caution">
    <text evidence="1">The sequence shown here is derived from an EMBL/GenBank/DDBJ whole genome shotgun (WGS) entry which is preliminary data.</text>
</comment>
<protein>
    <recommendedName>
        <fullName evidence="3">Chalcone isomerase domain-containing protein</fullName>
    </recommendedName>
</protein>
<proteinExistence type="predicted"/>
<gene>
    <name evidence="1" type="ORF">NBRC116598_40690</name>
</gene>
<organism evidence="1 2">
    <name type="scientific">Pseudophaeobacter arcticus</name>
    <dbReference type="NCBI Taxonomy" id="385492"/>
    <lineage>
        <taxon>Bacteria</taxon>
        <taxon>Pseudomonadati</taxon>
        <taxon>Pseudomonadota</taxon>
        <taxon>Alphaproteobacteria</taxon>
        <taxon>Rhodobacterales</taxon>
        <taxon>Paracoccaceae</taxon>
        <taxon>Pseudophaeobacter</taxon>
    </lineage>
</organism>
<dbReference type="EMBL" id="BAABWU010000025">
    <property type="protein sequence ID" value="GAA6198624.1"/>
    <property type="molecule type" value="Genomic_DNA"/>
</dbReference>
<evidence type="ECO:0000313" key="2">
    <source>
        <dbReference type="Proteomes" id="UP001441944"/>
    </source>
</evidence>
<sequence>MVASTSQASNLPNGAEQRGEAAFRFLGFQIYTARLFTKGGLPLDWSQDFGLELTYKRNLSQSDLVEATLREMDRMGNALPIRGQLETCYQAVRPGDTYLAVSNGPDQLTFWRNDVAVCTLSHAGIKTRFMEIFLGENSRSERFTQALLGQ</sequence>
<name>A0ABQ0ARX4_9RHOB</name>
<dbReference type="Proteomes" id="UP001441944">
    <property type="component" value="Unassembled WGS sequence"/>
</dbReference>
<reference evidence="1 2" key="1">
    <citation type="submission" date="2024-04" db="EMBL/GenBank/DDBJ databases">
        <title>Draft genome sequence of Pseudophaeobacter arcticus NBRC 116598.</title>
        <authorList>
            <person name="Miyakawa T."/>
            <person name="Kusuya Y."/>
            <person name="Miura T."/>
        </authorList>
    </citation>
    <scope>NUCLEOTIDE SEQUENCE [LARGE SCALE GENOMIC DNA]</scope>
    <source>
        <strain evidence="1 2">SU-CL00105</strain>
    </source>
</reference>
<evidence type="ECO:0008006" key="3">
    <source>
        <dbReference type="Google" id="ProtNLM"/>
    </source>
</evidence>
<evidence type="ECO:0000313" key="1">
    <source>
        <dbReference type="EMBL" id="GAA6198624.1"/>
    </source>
</evidence>